<dbReference type="Proteomes" id="UP000885690">
    <property type="component" value="Unassembled WGS sequence"/>
</dbReference>
<gene>
    <name evidence="1" type="ORF">ENF32_02610</name>
</gene>
<evidence type="ECO:0008006" key="2">
    <source>
        <dbReference type="Google" id="ProtNLM"/>
    </source>
</evidence>
<comment type="caution">
    <text evidence="1">The sequence shown here is derived from an EMBL/GenBank/DDBJ whole genome shotgun (WGS) entry which is preliminary data.</text>
</comment>
<dbReference type="InterPro" id="IPR005564">
    <property type="entry name" value="Major_capsid_GpE"/>
</dbReference>
<dbReference type="Gene3D" id="3.30.1930.10">
    <property type="entry name" value="capsid protein of prophage domain"/>
    <property type="match status" value="1"/>
</dbReference>
<evidence type="ECO:0000313" key="1">
    <source>
        <dbReference type="EMBL" id="HDD52946.1"/>
    </source>
</evidence>
<accession>A0A7C0Y8B4</accession>
<proteinExistence type="predicted"/>
<sequence>MPVNIDLREFFTPEAVAQVLKTLPPLKTPVVDTIFPDSKRRQHGLPVVGVDEIVKTTNAVPVVRRGSPSVPIGDEGRTITYIEPQPIDVNSFFTAKDLNDLKLLDKAGRQQVVTNRIDDMRRVVRATTEGLASQALTGQIAWPMKTEGGVLDTYQVGFGSPLTYSPDLTWGDANKKAKDILNDLIQMESQVQDESGYAEMKIWAGRQAFLALAGVVENISNKSAIKVSISERAINLAGYSVELMNVSYYDPATKTRKKIVDEKKVVMWANDAPFTLLYCAIDDMKAGLLPMPFYARPVDEDDPSGVKILGKSKPLPIPVPKAICWATVVS</sequence>
<name>A0A7C0Y8B4_9BACT</name>
<dbReference type="EMBL" id="DQWS01000100">
    <property type="protein sequence ID" value="HDD52946.1"/>
    <property type="molecule type" value="Genomic_DNA"/>
</dbReference>
<dbReference type="Pfam" id="PF03864">
    <property type="entry name" value="Phage_cap_E"/>
    <property type="match status" value="1"/>
</dbReference>
<reference evidence="1" key="1">
    <citation type="journal article" date="2020" name="mSystems">
        <title>Genome- and Community-Level Interaction Insights into Carbon Utilization and Element Cycling Functions of Hydrothermarchaeota in Hydrothermal Sediment.</title>
        <authorList>
            <person name="Zhou Z."/>
            <person name="Liu Y."/>
            <person name="Xu W."/>
            <person name="Pan J."/>
            <person name="Luo Z.H."/>
            <person name="Li M."/>
        </authorList>
    </citation>
    <scope>NUCLEOTIDE SEQUENCE [LARGE SCALE GENOMIC DNA]</scope>
    <source>
        <strain evidence="1">HyVt-115</strain>
    </source>
</reference>
<protein>
    <recommendedName>
        <fullName evidence="2">Major capsid protein E</fullName>
    </recommendedName>
</protein>
<organism evidence="1">
    <name type="scientific">Thermosulfidibacter takaii</name>
    <dbReference type="NCBI Taxonomy" id="412593"/>
    <lineage>
        <taxon>Bacteria</taxon>
        <taxon>Pseudomonadati</taxon>
        <taxon>Thermosulfidibacterota</taxon>
        <taxon>Thermosulfidibacteria</taxon>
        <taxon>Thermosulfidibacterales</taxon>
        <taxon>Thermosulfidibacteraceae</taxon>
    </lineage>
</organism>
<dbReference type="Gene3D" id="3.15.30.10">
    <property type="entry name" value="putative capsid protein of prophage domain like"/>
    <property type="match status" value="1"/>
</dbReference>
<dbReference type="AlphaFoldDB" id="A0A7C0Y8B4"/>